<keyword evidence="2" id="KW-0238">DNA-binding</keyword>
<gene>
    <name evidence="5" type="ORF">G5B17_09530</name>
</gene>
<evidence type="ECO:0000313" key="5">
    <source>
        <dbReference type="EMBL" id="NSG85672.1"/>
    </source>
</evidence>
<dbReference type="Pfam" id="PF00356">
    <property type="entry name" value="LacI"/>
    <property type="match status" value="1"/>
</dbReference>
<dbReference type="InterPro" id="IPR010982">
    <property type="entry name" value="Lambda_DNA-bd_dom_sf"/>
</dbReference>
<evidence type="ECO:0000256" key="3">
    <source>
        <dbReference type="ARBA" id="ARBA00023163"/>
    </source>
</evidence>
<dbReference type="SMART" id="SM00354">
    <property type="entry name" value="HTH_LACI"/>
    <property type="match status" value="1"/>
</dbReference>
<dbReference type="InterPro" id="IPR001761">
    <property type="entry name" value="Peripla_BP/Lac1_sug-bd_dom"/>
</dbReference>
<evidence type="ECO:0000313" key="6">
    <source>
        <dbReference type="Proteomes" id="UP001644719"/>
    </source>
</evidence>
<dbReference type="Pfam" id="PF00532">
    <property type="entry name" value="Peripla_BP_1"/>
    <property type="match status" value="1"/>
</dbReference>
<accession>A0ABX2H775</accession>
<dbReference type="EMBL" id="JAAITS010000024">
    <property type="protein sequence ID" value="NSG85672.1"/>
    <property type="molecule type" value="Genomic_DNA"/>
</dbReference>
<keyword evidence="3" id="KW-0804">Transcription</keyword>
<keyword evidence="6" id="KW-1185">Reference proteome</keyword>
<feature type="domain" description="HTH lacI-type" evidence="4">
    <location>
        <begin position="6"/>
        <end position="52"/>
    </location>
</feature>
<dbReference type="Gene3D" id="1.10.260.40">
    <property type="entry name" value="lambda repressor-like DNA-binding domains"/>
    <property type="match status" value="1"/>
</dbReference>
<proteinExistence type="predicted"/>
<evidence type="ECO:0000259" key="4">
    <source>
        <dbReference type="PROSITE" id="PS50932"/>
    </source>
</evidence>
<dbReference type="Gene3D" id="3.40.50.2300">
    <property type="match status" value="2"/>
</dbReference>
<comment type="caution">
    <text evidence="5">The sequence shown here is derived from an EMBL/GenBank/DDBJ whole genome shotgun (WGS) entry which is preliminary data.</text>
</comment>
<dbReference type="CDD" id="cd01392">
    <property type="entry name" value="HTH_LacI"/>
    <property type="match status" value="1"/>
</dbReference>
<evidence type="ECO:0000256" key="2">
    <source>
        <dbReference type="ARBA" id="ARBA00023125"/>
    </source>
</evidence>
<dbReference type="Proteomes" id="UP001644719">
    <property type="component" value="Unassembled WGS sequence"/>
</dbReference>
<dbReference type="PROSITE" id="PS50932">
    <property type="entry name" value="HTH_LACI_2"/>
    <property type="match status" value="1"/>
</dbReference>
<dbReference type="InterPro" id="IPR028082">
    <property type="entry name" value="Peripla_BP_I"/>
</dbReference>
<protein>
    <submittedName>
        <fullName evidence="5">LacI family transcriptional regulator</fullName>
    </submittedName>
</protein>
<dbReference type="RefSeq" id="WP_173736552.1">
    <property type="nucleotide sequence ID" value="NZ_JAAITS010000024.1"/>
</dbReference>
<dbReference type="PANTHER" id="PTHR30146:SF109">
    <property type="entry name" value="HTH-TYPE TRANSCRIPTIONAL REGULATOR GALS"/>
    <property type="match status" value="1"/>
</dbReference>
<dbReference type="CDD" id="cd06267">
    <property type="entry name" value="PBP1_LacI_sugar_binding-like"/>
    <property type="match status" value="1"/>
</dbReference>
<dbReference type="PANTHER" id="PTHR30146">
    <property type="entry name" value="LACI-RELATED TRANSCRIPTIONAL REPRESSOR"/>
    <property type="match status" value="1"/>
</dbReference>
<organism evidence="5 6">
    <name type="scientific">Blautia faecis</name>
    <dbReference type="NCBI Taxonomy" id="871665"/>
    <lineage>
        <taxon>Bacteria</taxon>
        <taxon>Bacillati</taxon>
        <taxon>Bacillota</taxon>
        <taxon>Clostridia</taxon>
        <taxon>Lachnospirales</taxon>
        <taxon>Lachnospiraceae</taxon>
        <taxon>Blautia</taxon>
    </lineage>
</organism>
<reference evidence="5 6" key="1">
    <citation type="journal article" date="2020" name="Cell Host Microbe">
        <title>Functional and Genomic Variation between Human-Derived Isolates of Lachnospiraceae Reveals Inter- and Intra-Species Diversity.</title>
        <authorList>
            <person name="Sorbara M.T."/>
            <person name="Littmann E.R."/>
            <person name="Fontana E."/>
            <person name="Moody T.U."/>
            <person name="Kohout C.E."/>
            <person name="Gjonbalaj M."/>
            <person name="Eaton V."/>
            <person name="Seok R."/>
            <person name="Leiner I.M."/>
            <person name="Pamer E.G."/>
        </authorList>
    </citation>
    <scope>NUCLEOTIDE SEQUENCE [LARGE SCALE GENOMIC DNA]</scope>
    <source>
        <strain evidence="5 6">MSK.17.74</strain>
    </source>
</reference>
<dbReference type="SUPFAM" id="SSF47413">
    <property type="entry name" value="lambda repressor-like DNA-binding domains"/>
    <property type="match status" value="1"/>
</dbReference>
<sequence length="377" mass="42505">MARKKVTSSDVAEKAGVSQATVSMVLNHKYNVSFSRETVEKVESAARELGYQLPGHKNKKENKKEKLIVVFCPTITSPYYVLLLQGIEAVANERGYGVFICNTQRDARLEEKYLRMIRAMAPQGIIYACNPHPDYISQVEEMARSIPLVIISNKEKISTVDAINQDNTEVGRLMARHLLDLGHRDVAFITPPLTRRQWQRSKRVDGFVQEFEKAGLSGHVIIRAADESVDRRNPKTDSEYSMGYALTRSLLEDGSRFTAIAGQNDMMAIGAVDALQDARLRVPKDVSVIGCDNIFYSGIRRVSLTTIDHFVDLKGRDACDIIIRKIDTGIRFGEGIRPTSVYNIEYNPKIIVRKTTGYARMDKPDPINEKSEENKFK</sequence>
<name>A0ABX2H775_9FIRM</name>
<keyword evidence="1" id="KW-0805">Transcription regulation</keyword>
<evidence type="ECO:0000256" key="1">
    <source>
        <dbReference type="ARBA" id="ARBA00023015"/>
    </source>
</evidence>
<dbReference type="InterPro" id="IPR000843">
    <property type="entry name" value="HTH_LacI"/>
</dbReference>
<dbReference type="SUPFAM" id="SSF53822">
    <property type="entry name" value="Periplasmic binding protein-like I"/>
    <property type="match status" value="1"/>
</dbReference>